<keyword evidence="3" id="KW-1185">Reference proteome</keyword>
<dbReference type="RefSeq" id="WP_153453602.1">
    <property type="nucleotide sequence ID" value="NZ_WEGJ01000014.1"/>
</dbReference>
<evidence type="ECO:0000313" key="3">
    <source>
        <dbReference type="Proteomes" id="UP000466345"/>
    </source>
</evidence>
<dbReference type="Proteomes" id="UP000466345">
    <property type="component" value="Unassembled WGS sequence"/>
</dbReference>
<dbReference type="AlphaFoldDB" id="A0A7K0CJM8"/>
<evidence type="ECO:0000313" key="2">
    <source>
        <dbReference type="EMBL" id="MQY13668.1"/>
    </source>
</evidence>
<comment type="caution">
    <text evidence="2">The sequence shown here is derived from an EMBL/GenBank/DDBJ whole genome shotgun (WGS) entry which is preliminary data.</text>
</comment>
<evidence type="ECO:0000256" key="1">
    <source>
        <dbReference type="SAM" id="MobiDB-lite"/>
    </source>
</evidence>
<sequence>MIGGAWLGDLVRAAHALGAGTPEELAQIAGLLGLGGEQPASAELPNTEDLRGDPAGNREGLDPGPEMPPPTRTPRAEDRVEQPGSVVVPLLEPVEHTPPRRIRWTHESLERPRGRGEPAVVPPHLSLLAPRSTAALLTVLLSRIVRDGELDVERATEELSQARPLDEIPRLPVPTLRYGVQILADVSASMEPFARDVRDVIREVRALAGAAGTEVLWFSDAPGRGAGPGSRATWRQPCRLPRPGARVLILSDLGMGGPPLNPWRAGRQEWQAAVGAIRQRGCEPVALVPLPEQYWPRWARMLLPMVVWDRGTIVSKALGARP</sequence>
<reference evidence="2 3" key="1">
    <citation type="submission" date="2019-10" db="EMBL/GenBank/DDBJ databases">
        <title>Streptomyces smaragdinus sp. nov. and Streptomyces fabii sp. nov., isolated from the gut of fungus growing-termite Macrotermes natalensis.</title>
        <authorList>
            <person name="Schwitalla J."/>
            <person name="Benndorf R."/>
            <person name="Martin K."/>
            <person name="De Beer W."/>
            <person name="Kaster A.-K."/>
            <person name="Vollmers J."/>
            <person name="Poulsen M."/>
            <person name="Beemelmanns C."/>
        </authorList>
    </citation>
    <scope>NUCLEOTIDE SEQUENCE [LARGE SCALE GENOMIC DNA]</scope>
    <source>
        <strain evidence="2 3">RB5</strain>
    </source>
</reference>
<dbReference type="OrthoDB" id="3697166at2"/>
<proteinExistence type="predicted"/>
<dbReference type="EMBL" id="WEGJ01000014">
    <property type="protein sequence ID" value="MQY13668.1"/>
    <property type="molecule type" value="Genomic_DNA"/>
</dbReference>
<accession>A0A7K0CJM8</accession>
<protein>
    <submittedName>
        <fullName evidence="2">Uncharacterized protein</fullName>
    </submittedName>
</protein>
<gene>
    <name evidence="2" type="ORF">SRB5_38180</name>
</gene>
<name>A0A7K0CJM8_9ACTN</name>
<feature type="region of interest" description="Disordered" evidence="1">
    <location>
        <begin position="37"/>
        <end position="86"/>
    </location>
</feature>
<organism evidence="2 3">
    <name type="scientific">Streptomyces smaragdinus</name>
    <dbReference type="NCBI Taxonomy" id="2585196"/>
    <lineage>
        <taxon>Bacteria</taxon>
        <taxon>Bacillati</taxon>
        <taxon>Actinomycetota</taxon>
        <taxon>Actinomycetes</taxon>
        <taxon>Kitasatosporales</taxon>
        <taxon>Streptomycetaceae</taxon>
        <taxon>Streptomyces</taxon>
    </lineage>
</organism>